<evidence type="ECO:0000256" key="2">
    <source>
        <dbReference type="SAM" id="Phobius"/>
    </source>
</evidence>
<evidence type="ECO:0000256" key="1">
    <source>
        <dbReference type="SAM" id="MobiDB-lite"/>
    </source>
</evidence>
<reference evidence="4 5" key="1">
    <citation type="submission" date="2024-10" db="EMBL/GenBank/DDBJ databases">
        <title>The Natural Products Discovery Center: Release of the First 8490 Sequenced Strains for Exploring Actinobacteria Biosynthetic Diversity.</title>
        <authorList>
            <person name="Kalkreuter E."/>
            <person name="Kautsar S.A."/>
            <person name="Yang D."/>
            <person name="Bader C.D."/>
            <person name="Teijaro C.N."/>
            <person name="Fluegel L."/>
            <person name="Davis C.M."/>
            <person name="Simpson J.R."/>
            <person name="Lauterbach L."/>
            <person name="Steele A.D."/>
            <person name="Gui C."/>
            <person name="Meng S."/>
            <person name="Li G."/>
            <person name="Viehrig K."/>
            <person name="Ye F."/>
            <person name="Su P."/>
            <person name="Kiefer A.F."/>
            <person name="Nichols A."/>
            <person name="Cepeda A.J."/>
            <person name="Yan W."/>
            <person name="Fan B."/>
            <person name="Jiang Y."/>
            <person name="Adhikari A."/>
            <person name="Zheng C.-J."/>
            <person name="Schuster L."/>
            <person name="Cowan T.M."/>
            <person name="Smanski M.J."/>
            <person name="Chevrette M.G."/>
            <person name="De Carvalho L.P.S."/>
            <person name="Shen B."/>
        </authorList>
    </citation>
    <scope>NUCLEOTIDE SEQUENCE [LARGE SCALE GENOMIC DNA]</scope>
    <source>
        <strain evidence="4 5">NPDC087220</strain>
    </source>
</reference>
<accession>A0ABW8ECM8</accession>
<dbReference type="PANTHER" id="PTHR33133">
    <property type="entry name" value="OS08G0107100 PROTEIN-RELATED"/>
    <property type="match status" value="1"/>
</dbReference>
<keyword evidence="2" id="KW-0472">Membrane</keyword>
<protein>
    <submittedName>
        <fullName evidence="4">Glycerophosphoryl diester phosphodiesterase membrane domain-containing protein</fullName>
    </submittedName>
</protein>
<feature type="domain" description="Glycerophosphoryl diester phosphodiesterase membrane" evidence="3">
    <location>
        <begin position="260"/>
        <end position="391"/>
    </location>
</feature>
<feature type="transmembrane region" description="Helical" evidence="2">
    <location>
        <begin position="138"/>
        <end position="156"/>
    </location>
</feature>
<dbReference type="InterPro" id="IPR018476">
    <property type="entry name" value="GlyceroP-diester-Pdiesterase_M"/>
</dbReference>
<feature type="transmembrane region" description="Helical" evidence="2">
    <location>
        <begin position="264"/>
        <end position="285"/>
    </location>
</feature>
<name>A0ABW8ECM8_STRT5</name>
<feature type="transmembrane region" description="Helical" evidence="2">
    <location>
        <begin position="362"/>
        <end position="390"/>
    </location>
</feature>
<evidence type="ECO:0000313" key="5">
    <source>
        <dbReference type="Proteomes" id="UP001617351"/>
    </source>
</evidence>
<organism evidence="4 5">
    <name type="scientific">Streptomyces toxytricini</name>
    <name type="common">Actinomyces toxytricini</name>
    <dbReference type="NCBI Taxonomy" id="67369"/>
    <lineage>
        <taxon>Bacteria</taxon>
        <taxon>Bacillati</taxon>
        <taxon>Actinomycetota</taxon>
        <taxon>Actinomycetes</taxon>
        <taxon>Kitasatosporales</taxon>
        <taxon>Streptomycetaceae</taxon>
        <taxon>Streptomyces</taxon>
    </lineage>
</organism>
<feature type="compositionally biased region" description="Gly residues" evidence="1">
    <location>
        <begin position="77"/>
        <end position="101"/>
    </location>
</feature>
<feature type="region of interest" description="Disordered" evidence="1">
    <location>
        <begin position="1"/>
        <end position="110"/>
    </location>
</feature>
<feature type="transmembrane region" description="Helical" evidence="2">
    <location>
        <begin position="191"/>
        <end position="214"/>
    </location>
</feature>
<dbReference type="RefSeq" id="WP_365511839.1">
    <property type="nucleotide sequence ID" value="NZ_JBFANW010000313.1"/>
</dbReference>
<proteinExistence type="predicted"/>
<feature type="transmembrane region" description="Helical" evidence="2">
    <location>
        <begin position="234"/>
        <end position="258"/>
    </location>
</feature>
<sequence length="423" mass="43780">MNDSPGWAAPGSSPSDGERPGAPETPATPESGSDARPPAEGRKWAERQPPPGDWQSPGAPQAPEPPAGPQQPASGGWNRGGTGPGGTGPGSPYGYPGGPGQWGKPPAAKPGVIPLRPLDMGEILDGAVATMRRHWRSVFAITLVIATVVQIADVLLKKYAFPAVPVMSEEPDLQELVDSLTDTLLSSLGTAFIQFIAGILATALLTMVFSRAVIGRASSVGEAWRDARPQLPRLVGLALAIGLGAAALATVLLLPGVLTQNTGLLLFGGLAALPLLLWLAIKFTLASPALMLEKSGIVTALRRSSKLVQGSWWRIFGITALTAVITIVVSFVILTPISALALVVAGGLDGFDQQTVATSWSFLVISGIGAVIVQTVTIPMQAGVTVLLYVDQRIRREALDLELARAAGLHEYGADPAAPPTAG</sequence>
<dbReference type="Proteomes" id="UP001617351">
    <property type="component" value="Unassembled WGS sequence"/>
</dbReference>
<evidence type="ECO:0000313" key="4">
    <source>
        <dbReference type="EMBL" id="MFJ2820985.1"/>
    </source>
</evidence>
<keyword evidence="2" id="KW-1133">Transmembrane helix</keyword>
<dbReference type="PANTHER" id="PTHR33133:SF1">
    <property type="entry name" value="EXPRESSED PROTEIN-RELATED"/>
    <property type="match status" value="1"/>
</dbReference>
<dbReference type="Pfam" id="PF10110">
    <property type="entry name" value="GPDPase_memb"/>
    <property type="match status" value="1"/>
</dbReference>
<feature type="compositionally biased region" description="Low complexity" evidence="1">
    <location>
        <begin position="1"/>
        <end position="15"/>
    </location>
</feature>
<keyword evidence="5" id="KW-1185">Reference proteome</keyword>
<feature type="compositionally biased region" description="Basic and acidic residues" evidence="1">
    <location>
        <begin position="37"/>
        <end position="46"/>
    </location>
</feature>
<gene>
    <name evidence="4" type="ORF">ACIO7M_07730</name>
</gene>
<dbReference type="EMBL" id="JBIUYY010000002">
    <property type="protein sequence ID" value="MFJ2820985.1"/>
    <property type="molecule type" value="Genomic_DNA"/>
</dbReference>
<evidence type="ECO:0000259" key="3">
    <source>
        <dbReference type="Pfam" id="PF10110"/>
    </source>
</evidence>
<feature type="compositionally biased region" description="Pro residues" evidence="1">
    <location>
        <begin position="60"/>
        <end position="69"/>
    </location>
</feature>
<keyword evidence="2" id="KW-0812">Transmembrane</keyword>
<feature type="transmembrane region" description="Helical" evidence="2">
    <location>
        <begin position="312"/>
        <end position="342"/>
    </location>
</feature>
<comment type="caution">
    <text evidence="4">The sequence shown here is derived from an EMBL/GenBank/DDBJ whole genome shotgun (WGS) entry which is preliminary data.</text>
</comment>